<dbReference type="Bgee" id="ENSOCUG00000002899">
    <property type="expression patterns" value="Expressed in testis and 18 other cell types or tissues"/>
</dbReference>
<dbReference type="Proteomes" id="UP000001811">
    <property type="component" value="Chromosome 17"/>
</dbReference>
<name>A0A5F9DBH4_RABIT</name>
<keyword evidence="1" id="KW-0547">Nucleotide-binding</keyword>
<dbReference type="GO" id="GO:0005524">
    <property type="term" value="F:ATP binding"/>
    <property type="evidence" value="ECO:0007669"/>
    <property type="project" value="UniProtKB-UniRule"/>
</dbReference>
<dbReference type="AlphaFoldDB" id="A0A5F9DBH4"/>
<sequence length="139" mass="15467">MGKGDAVEAAAAPATLAYRSVMEEYGYEVGKVIGNGSYGTVYEAYYTKQKVMVAVKIISKKKASEDYLNKFLPREIQNLVLHMLCQAAKRATILDILKDPWVLKFQPEQPTNEIRLLEAMCQPTTSSTSNRQQSLGNTT</sequence>
<dbReference type="InterPro" id="IPR011009">
    <property type="entry name" value="Kinase-like_dom_sf"/>
</dbReference>
<dbReference type="Gene3D" id="3.30.200.20">
    <property type="entry name" value="Phosphorylase Kinase, domain 1"/>
    <property type="match status" value="1"/>
</dbReference>
<dbReference type="GO" id="GO:0004672">
    <property type="term" value="F:protein kinase activity"/>
    <property type="evidence" value="ECO:0007669"/>
    <property type="project" value="InterPro"/>
</dbReference>
<accession>A0A5F9DBH4</accession>
<dbReference type="InterPro" id="IPR001245">
    <property type="entry name" value="Ser-Thr/Tyr_kinase_cat_dom"/>
</dbReference>
<reference evidence="3" key="2">
    <citation type="submission" date="2025-08" db="UniProtKB">
        <authorList>
            <consortium name="Ensembl"/>
        </authorList>
    </citation>
    <scope>IDENTIFICATION</scope>
    <source>
        <strain evidence="3">Thorbecke</strain>
    </source>
</reference>
<evidence type="ECO:0000313" key="4">
    <source>
        <dbReference type="Proteomes" id="UP000001811"/>
    </source>
</evidence>
<dbReference type="Pfam" id="PF07714">
    <property type="entry name" value="PK_Tyr_Ser-Thr"/>
    <property type="match status" value="1"/>
</dbReference>
<dbReference type="SUPFAM" id="SSF56112">
    <property type="entry name" value="Protein kinase-like (PK-like)"/>
    <property type="match status" value="1"/>
</dbReference>
<evidence type="ECO:0000259" key="2">
    <source>
        <dbReference type="PROSITE" id="PS50011"/>
    </source>
</evidence>
<feature type="binding site" evidence="1">
    <location>
        <position position="56"/>
    </location>
    <ligand>
        <name>ATP</name>
        <dbReference type="ChEBI" id="CHEBI:30616"/>
    </ligand>
</feature>
<dbReference type="InterPro" id="IPR017441">
    <property type="entry name" value="Protein_kinase_ATP_BS"/>
</dbReference>
<protein>
    <submittedName>
        <fullName evidence="3">Testis specific serine kinase 4</fullName>
    </submittedName>
</protein>
<evidence type="ECO:0000256" key="1">
    <source>
        <dbReference type="PROSITE-ProRule" id="PRU10141"/>
    </source>
</evidence>
<dbReference type="GeneTree" id="ENSGT00940000161286"/>
<gene>
    <name evidence="3" type="primary">TSSK4</name>
</gene>
<organism evidence="3 4">
    <name type="scientific">Oryctolagus cuniculus</name>
    <name type="common">Rabbit</name>
    <dbReference type="NCBI Taxonomy" id="9986"/>
    <lineage>
        <taxon>Eukaryota</taxon>
        <taxon>Metazoa</taxon>
        <taxon>Chordata</taxon>
        <taxon>Craniata</taxon>
        <taxon>Vertebrata</taxon>
        <taxon>Euteleostomi</taxon>
        <taxon>Mammalia</taxon>
        <taxon>Eutheria</taxon>
        <taxon>Euarchontoglires</taxon>
        <taxon>Glires</taxon>
        <taxon>Lagomorpha</taxon>
        <taxon>Leporidae</taxon>
        <taxon>Oryctolagus</taxon>
    </lineage>
</organism>
<dbReference type="Ensembl" id="ENSOCUT00000038736.1">
    <property type="protein sequence ID" value="ENSOCUP00000043183.1"/>
    <property type="gene ID" value="ENSOCUG00000002899.3"/>
</dbReference>
<proteinExistence type="predicted"/>
<dbReference type="EMBL" id="AAGW02024121">
    <property type="status" value="NOT_ANNOTATED_CDS"/>
    <property type="molecule type" value="Genomic_DNA"/>
</dbReference>
<reference evidence="3 4" key="1">
    <citation type="journal article" date="2011" name="Nature">
        <title>A high-resolution map of human evolutionary constraint using 29 mammals.</title>
        <authorList>
            <person name="Lindblad-Toh K."/>
            <person name="Garber M."/>
            <person name="Zuk O."/>
            <person name="Lin M.F."/>
            <person name="Parker B.J."/>
            <person name="Washietl S."/>
            <person name="Kheradpour P."/>
            <person name="Ernst J."/>
            <person name="Jordan G."/>
            <person name="Mauceli E."/>
            <person name="Ward L.D."/>
            <person name="Lowe C.B."/>
            <person name="Holloway A.K."/>
            <person name="Clamp M."/>
            <person name="Gnerre S."/>
            <person name="Alfoldi J."/>
            <person name="Beal K."/>
            <person name="Chang J."/>
            <person name="Clawson H."/>
            <person name="Cuff J."/>
            <person name="Di Palma F."/>
            <person name="Fitzgerald S."/>
            <person name="Flicek P."/>
            <person name="Guttman M."/>
            <person name="Hubisz M.J."/>
            <person name="Jaffe D.B."/>
            <person name="Jungreis I."/>
            <person name="Kent W.J."/>
            <person name="Kostka D."/>
            <person name="Lara M."/>
            <person name="Martins A.L."/>
            <person name="Massingham T."/>
            <person name="Moltke I."/>
            <person name="Raney B.J."/>
            <person name="Rasmussen M.D."/>
            <person name="Robinson J."/>
            <person name="Stark A."/>
            <person name="Vilella A.J."/>
            <person name="Wen J."/>
            <person name="Xie X."/>
            <person name="Zody M.C."/>
            <person name="Baldwin J."/>
            <person name="Bloom T."/>
            <person name="Chin C.W."/>
            <person name="Heiman D."/>
            <person name="Nicol R."/>
            <person name="Nusbaum C."/>
            <person name="Young S."/>
            <person name="Wilkinson J."/>
            <person name="Worley K.C."/>
            <person name="Kovar C.L."/>
            <person name="Muzny D.M."/>
            <person name="Gibbs R.A."/>
            <person name="Cree A."/>
            <person name="Dihn H.H."/>
            <person name="Fowler G."/>
            <person name="Jhangiani S."/>
            <person name="Joshi V."/>
            <person name="Lee S."/>
            <person name="Lewis L.R."/>
            <person name="Nazareth L.V."/>
            <person name="Okwuonu G."/>
            <person name="Santibanez J."/>
            <person name="Warren W.C."/>
            <person name="Mardis E.R."/>
            <person name="Weinstock G.M."/>
            <person name="Wilson R.K."/>
            <person name="Delehaunty K."/>
            <person name="Dooling D."/>
            <person name="Fronik C."/>
            <person name="Fulton L."/>
            <person name="Fulton B."/>
            <person name="Graves T."/>
            <person name="Minx P."/>
            <person name="Sodergren E."/>
            <person name="Birney E."/>
            <person name="Margulies E.H."/>
            <person name="Herrero J."/>
            <person name="Green E.D."/>
            <person name="Haussler D."/>
            <person name="Siepel A."/>
            <person name="Goldman N."/>
            <person name="Pollard K.S."/>
            <person name="Pedersen J.S."/>
            <person name="Lander E.S."/>
            <person name="Kellis M."/>
        </authorList>
    </citation>
    <scope>NUCLEOTIDE SEQUENCE [LARGE SCALE GENOMIC DNA]</scope>
    <source>
        <strain evidence="3 4">Thorbecke inbred</strain>
    </source>
</reference>
<feature type="domain" description="Protein kinase" evidence="2">
    <location>
        <begin position="27"/>
        <end position="139"/>
    </location>
</feature>
<keyword evidence="1" id="KW-0067">ATP-binding</keyword>
<keyword evidence="4" id="KW-1185">Reference proteome</keyword>
<reference evidence="3" key="3">
    <citation type="submission" date="2025-09" db="UniProtKB">
        <authorList>
            <consortium name="Ensembl"/>
        </authorList>
    </citation>
    <scope>IDENTIFICATION</scope>
    <source>
        <strain evidence="3">Thorbecke</strain>
    </source>
</reference>
<dbReference type="InterPro" id="IPR000719">
    <property type="entry name" value="Prot_kinase_dom"/>
</dbReference>
<dbReference type="PROSITE" id="PS00107">
    <property type="entry name" value="PROTEIN_KINASE_ATP"/>
    <property type="match status" value="1"/>
</dbReference>
<evidence type="ECO:0000313" key="3">
    <source>
        <dbReference type="Ensembl" id="ENSOCUP00000043183.1"/>
    </source>
</evidence>
<dbReference type="PROSITE" id="PS50011">
    <property type="entry name" value="PROTEIN_KINASE_DOM"/>
    <property type="match status" value="1"/>
</dbReference>